<feature type="domain" description="Sulfatase-modifying factor enzyme-like" evidence="2">
    <location>
        <begin position="79"/>
        <end position="113"/>
    </location>
</feature>
<evidence type="ECO:0000313" key="3">
    <source>
        <dbReference type="EMBL" id="NMQ21139.1"/>
    </source>
</evidence>
<comment type="caution">
    <text evidence="3">The sequence shown here is derived from an EMBL/GenBank/DDBJ whole genome shotgun (WGS) entry which is preliminary data.</text>
</comment>
<dbReference type="InterPro" id="IPR016187">
    <property type="entry name" value="CTDL_fold"/>
</dbReference>
<dbReference type="InterPro" id="IPR005532">
    <property type="entry name" value="SUMF_dom"/>
</dbReference>
<evidence type="ECO:0000313" key="4">
    <source>
        <dbReference type="Proteomes" id="UP000760480"/>
    </source>
</evidence>
<dbReference type="Gene3D" id="3.90.1580.10">
    <property type="entry name" value="paralog of FGE (formylglycine-generating enzyme)"/>
    <property type="match status" value="1"/>
</dbReference>
<dbReference type="EMBL" id="SPMZ01000077">
    <property type="protein sequence ID" value="NMQ21139.1"/>
    <property type="molecule type" value="Genomic_DNA"/>
</dbReference>
<sequence length="146" mass="16078">MKYILCNINFTRPCGYCWCRSLASRVRLATQYHSRRGGATDNGYSGNPFVRGLVSPTRVCRYHDGGIAHGSVALAEGSLGIGLPSEVEWEKAARGADGRIYPWGNEPDPNRANYDETGLNGTHPLALTGESLRKLRLTLTEEHTQE</sequence>
<feature type="region of interest" description="Disordered" evidence="1">
    <location>
        <begin position="98"/>
        <end position="123"/>
    </location>
</feature>
<accession>A0ABX1TRJ4</accession>
<dbReference type="Pfam" id="PF03781">
    <property type="entry name" value="FGE-sulfatase"/>
    <property type="match status" value="1"/>
</dbReference>
<evidence type="ECO:0000259" key="2">
    <source>
        <dbReference type="Pfam" id="PF03781"/>
    </source>
</evidence>
<organism evidence="3 4">
    <name type="scientific">Candidatus Competibacter phosphatis</name>
    <dbReference type="NCBI Taxonomy" id="221280"/>
    <lineage>
        <taxon>Bacteria</taxon>
        <taxon>Pseudomonadati</taxon>
        <taxon>Pseudomonadota</taxon>
        <taxon>Gammaproteobacteria</taxon>
        <taxon>Candidatus Competibacteraceae</taxon>
        <taxon>Candidatus Competibacter</taxon>
    </lineage>
</organism>
<reference evidence="3 4" key="1">
    <citation type="submission" date="2019-03" db="EMBL/GenBank/DDBJ databases">
        <title>Metabolic reconstructions from genomes of highly enriched 'Candidatus Accumulibacter' and 'Candidatus Competibacter' bioreactor populations.</title>
        <authorList>
            <person name="Annavajhala M.K."/>
            <person name="Welles L."/>
            <person name="Abbas B."/>
            <person name="Sorokin D."/>
            <person name="Park H."/>
            <person name="Van Loosdrecht M."/>
            <person name="Chandran K."/>
        </authorList>
    </citation>
    <scope>NUCLEOTIDE SEQUENCE [LARGE SCALE GENOMIC DNA]</scope>
    <source>
        <strain evidence="3 4">SBR_G</strain>
    </source>
</reference>
<dbReference type="SUPFAM" id="SSF56436">
    <property type="entry name" value="C-type lectin-like"/>
    <property type="match status" value="1"/>
</dbReference>
<dbReference type="Proteomes" id="UP000760480">
    <property type="component" value="Unassembled WGS sequence"/>
</dbReference>
<name>A0ABX1TRJ4_9GAMM</name>
<evidence type="ECO:0000256" key="1">
    <source>
        <dbReference type="SAM" id="MobiDB-lite"/>
    </source>
</evidence>
<dbReference type="InterPro" id="IPR042095">
    <property type="entry name" value="SUMF_sf"/>
</dbReference>
<proteinExistence type="predicted"/>
<protein>
    <recommendedName>
        <fullName evidence="2">Sulfatase-modifying factor enzyme-like domain-containing protein</fullName>
    </recommendedName>
</protein>
<keyword evidence="4" id="KW-1185">Reference proteome</keyword>
<gene>
    <name evidence="3" type="ORF">E4P82_19230</name>
</gene>